<evidence type="ECO:0000313" key="5">
    <source>
        <dbReference type="Proteomes" id="UP000813462"/>
    </source>
</evidence>
<evidence type="ECO:0000313" key="4">
    <source>
        <dbReference type="EMBL" id="KAH7544612.1"/>
    </source>
</evidence>
<dbReference type="PANTHER" id="PTHR45968:SF23">
    <property type="entry name" value="GLUCOSE-METHANOL-CHOLINE OXIDOREDUCTASE N-TERMINAL DOMAIN-CONTAINING PROTEIN"/>
    <property type="match status" value="1"/>
</dbReference>
<reference evidence="4" key="1">
    <citation type="journal article" date="2021" name="Front. Plant Sci.">
        <title>Chromosome-Scale Genome Assembly for Chinese Sour Jujube and Insights Into Its Genome Evolution and Domestication Signature.</title>
        <authorList>
            <person name="Shen L.-Y."/>
            <person name="Luo H."/>
            <person name="Wang X.-L."/>
            <person name="Wang X.-M."/>
            <person name="Qiu X.-J."/>
            <person name="Liu H."/>
            <person name="Zhou S.-S."/>
            <person name="Jia K.-H."/>
            <person name="Nie S."/>
            <person name="Bao Y.-T."/>
            <person name="Zhang R.-G."/>
            <person name="Yun Q.-Z."/>
            <person name="Chai Y.-H."/>
            <person name="Lu J.-Y."/>
            <person name="Li Y."/>
            <person name="Zhao S.-W."/>
            <person name="Mao J.-F."/>
            <person name="Jia S.-G."/>
            <person name="Mao Y.-M."/>
        </authorList>
    </citation>
    <scope>NUCLEOTIDE SEQUENCE</scope>
    <source>
        <strain evidence="4">AT0</strain>
        <tissue evidence="4">Leaf</tissue>
    </source>
</reference>
<keyword evidence="3" id="KW-0274">FAD</keyword>
<dbReference type="Proteomes" id="UP000813462">
    <property type="component" value="Unassembled WGS sequence"/>
</dbReference>
<evidence type="ECO:0000256" key="1">
    <source>
        <dbReference type="ARBA" id="ARBA00001974"/>
    </source>
</evidence>
<dbReference type="Gene3D" id="3.50.50.60">
    <property type="entry name" value="FAD/NAD(P)-binding domain"/>
    <property type="match status" value="1"/>
</dbReference>
<dbReference type="InterPro" id="IPR036188">
    <property type="entry name" value="FAD/NAD-bd_sf"/>
</dbReference>
<accession>A0A978VY28</accession>
<keyword evidence="2" id="KW-0285">Flavoprotein</keyword>
<evidence type="ECO:0000256" key="3">
    <source>
        <dbReference type="ARBA" id="ARBA00022827"/>
    </source>
</evidence>
<comment type="cofactor">
    <cofactor evidence="1">
        <name>FAD</name>
        <dbReference type="ChEBI" id="CHEBI:57692"/>
    </cofactor>
</comment>
<proteinExistence type="predicted"/>
<sequence length="353" mass="38292">MCQNFNDLFHNVTAALLVFMLSYILHPQLEIIALATSSDHDFSYMKSVYNATVLPLEDVYDYMIVGERTAGCPSTATLSEKYFVLVLESGSAPVSYPCFLLEDDGKTPSQRSISENGVPNARGRILGGSSMINKAYQWVEDTSVFRYNLSTFQSIYRKALLEVGVGPDNGFTNSNLGLSATGVIHTDSKGRTQVAFIRDKREAILSVGAVGSPQLHLLGGVDPVPNLSSLHIPVVHSNPDVGNFIADNPRNTISIVIPFALDPSVAQVVGITGDFNIAEAISFNLSFSFPLSFGLFPNSTSPLEFSVANIAVKFSGPKSSGSLRLLSSAEEVRRMFGSTTFLKRWTLFVLLKG</sequence>
<organism evidence="4 5">
    <name type="scientific">Ziziphus jujuba var. spinosa</name>
    <dbReference type="NCBI Taxonomy" id="714518"/>
    <lineage>
        <taxon>Eukaryota</taxon>
        <taxon>Viridiplantae</taxon>
        <taxon>Streptophyta</taxon>
        <taxon>Embryophyta</taxon>
        <taxon>Tracheophyta</taxon>
        <taxon>Spermatophyta</taxon>
        <taxon>Magnoliopsida</taxon>
        <taxon>eudicotyledons</taxon>
        <taxon>Gunneridae</taxon>
        <taxon>Pentapetalae</taxon>
        <taxon>rosids</taxon>
        <taxon>fabids</taxon>
        <taxon>Rosales</taxon>
        <taxon>Rhamnaceae</taxon>
        <taxon>Paliureae</taxon>
        <taxon>Ziziphus</taxon>
    </lineage>
</organism>
<dbReference type="EMBL" id="JAEACU010000001">
    <property type="protein sequence ID" value="KAH7544612.1"/>
    <property type="molecule type" value="Genomic_DNA"/>
</dbReference>
<protein>
    <recommendedName>
        <fullName evidence="6">(R)-mandelonitrile lyase</fullName>
    </recommendedName>
</protein>
<dbReference type="AlphaFoldDB" id="A0A978VY28"/>
<evidence type="ECO:0008006" key="6">
    <source>
        <dbReference type="Google" id="ProtNLM"/>
    </source>
</evidence>
<gene>
    <name evidence="4" type="ORF">FEM48_Zijuj01G0004200</name>
</gene>
<name>A0A978VY28_ZIZJJ</name>
<dbReference type="PANTHER" id="PTHR45968">
    <property type="entry name" value="OSJNBA0019K04.7 PROTEIN"/>
    <property type="match status" value="1"/>
</dbReference>
<evidence type="ECO:0000256" key="2">
    <source>
        <dbReference type="ARBA" id="ARBA00022630"/>
    </source>
</evidence>
<dbReference type="InterPro" id="IPR051871">
    <property type="entry name" value="GMC_Oxidoreductase-Related"/>
</dbReference>
<dbReference type="Gene3D" id="3.30.410.40">
    <property type="match status" value="2"/>
</dbReference>
<comment type="caution">
    <text evidence="4">The sequence shown here is derived from an EMBL/GenBank/DDBJ whole genome shotgun (WGS) entry which is preliminary data.</text>
</comment>
<dbReference type="SUPFAM" id="SSF51905">
    <property type="entry name" value="FAD/NAD(P)-binding domain"/>
    <property type="match status" value="1"/>
</dbReference>